<dbReference type="InterPro" id="IPR011010">
    <property type="entry name" value="DNA_brk_join_enz"/>
</dbReference>
<keyword evidence="1" id="KW-0233">DNA recombination</keyword>
<accession>A0ABZ1GFN4</accession>
<sequence length="477" mass="54009">MQLIGFSATGWESWDVARQPLIRDRMPVLIDDDLRLEDAPGVPRPTVFVNRWLRELPLNGAPATRTWQNSANCLRDWLTFLQVRGVSPLGDGRDLRAALGMYAEYRLAGELKDRWDPTTWNLNMGILSGFYSWAREEGIASAVPFSYRTGRRMAEGVLVEVERNLAKLRTPRPHTTIKYLERDFAELFVRGLEGLGPDGEPDPRYRGREGARNAAMGRLVLSSGLRRQEFTHLTIYEVPPLPSRPRTLPVLFPLSHAITKGQKARTSWLSYEALAGVHQYIELDRAASAEGFTWRPPSKLGEPLVVEEPNWEGAFLNGERRSWRKLRPAERLRLVAPDGSSPLLGLQSSGKPFVDWATVFRRTSARMRERFEPRFPTVAPHRLRHSMAMATLEWLVTGYYQRAAALSADTGDDAAMALYLTRNDPMLILRDLLGHQSVLSTELYINPRELHQAGEKPQVAWSPQETEGLCSLYELAA</sequence>
<dbReference type="RefSeq" id="WP_326751234.1">
    <property type="nucleotide sequence ID" value="NZ_CP109134.1"/>
</dbReference>
<dbReference type="InterPro" id="IPR013762">
    <property type="entry name" value="Integrase-like_cat_sf"/>
</dbReference>
<proteinExistence type="predicted"/>
<dbReference type="Proteomes" id="UP001335325">
    <property type="component" value="Chromosome"/>
</dbReference>
<dbReference type="EMBL" id="CP109134">
    <property type="protein sequence ID" value="WSD04948.1"/>
    <property type="molecule type" value="Genomic_DNA"/>
</dbReference>
<dbReference type="GeneID" id="91541644"/>
<evidence type="ECO:0000313" key="2">
    <source>
        <dbReference type="EMBL" id="WSD04948.1"/>
    </source>
</evidence>
<organism evidence="2 3">
    <name type="scientific">Streptomyces hirsutus</name>
    <dbReference type="NCBI Taxonomy" id="35620"/>
    <lineage>
        <taxon>Bacteria</taxon>
        <taxon>Bacillati</taxon>
        <taxon>Actinomycetota</taxon>
        <taxon>Actinomycetes</taxon>
        <taxon>Kitasatosporales</taxon>
        <taxon>Streptomycetaceae</taxon>
        <taxon>Streptomyces</taxon>
    </lineage>
</organism>
<reference evidence="2 3" key="1">
    <citation type="submission" date="2022-10" db="EMBL/GenBank/DDBJ databases">
        <title>The complete genomes of actinobacterial strains from the NBC collection.</title>
        <authorList>
            <person name="Joergensen T.S."/>
            <person name="Alvarez Arevalo M."/>
            <person name="Sterndorff E.B."/>
            <person name="Faurdal D."/>
            <person name="Vuksanovic O."/>
            <person name="Mourched A.-S."/>
            <person name="Charusanti P."/>
            <person name="Shaw S."/>
            <person name="Blin K."/>
            <person name="Weber T."/>
        </authorList>
    </citation>
    <scope>NUCLEOTIDE SEQUENCE [LARGE SCALE GENOMIC DNA]</scope>
    <source>
        <strain evidence="2 3">NBC 01753</strain>
    </source>
</reference>
<dbReference type="InterPro" id="IPR050090">
    <property type="entry name" value="Tyrosine_recombinase_XerCD"/>
</dbReference>
<dbReference type="PANTHER" id="PTHR30349:SF64">
    <property type="entry name" value="PROPHAGE INTEGRASE INTD-RELATED"/>
    <property type="match status" value="1"/>
</dbReference>
<protein>
    <submittedName>
        <fullName evidence="2">Site-specific integrase</fullName>
    </submittedName>
</protein>
<keyword evidence="3" id="KW-1185">Reference proteome</keyword>
<gene>
    <name evidence="2" type="ORF">OIE73_03700</name>
</gene>
<dbReference type="SUPFAM" id="SSF56349">
    <property type="entry name" value="DNA breaking-rejoining enzymes"/>
    <property type="match status" value="1"/>
</dbReference>
<evidence type="ECO:0000313" key="3">
    <source>
        <dbReference type="Proteomes" id="UP001335325"/>
    </source>
</evidence>
<evidence type="ECO:0000256" key="1">
    <source>
        <dbReference type="ARBA" id="ARBA00023172"/>
    </source>
</evidence>
<dbReference type="Gene3D" id="1.10.443.10">
    <property type="entry name" value="Intergrase catalytic core"/>
    <property type="match status" value="1"/>
</dbReference>
<dbReference type="PANTHER" id="PTHR30349">
    <property type="entry name" value="PHAGE INTEGRASE-RELATED"/>
    <property type="match status" value="1"/>
</dbReference>
<name>A0ABZ1GFN4_9ACTN</name>